<organism evidence="1">
    <name type="scientific">Anguilla anguilla</name>
    <name type="common">European freshwater eel</name>
    <name type="synonym">Muraena anguilla</name>
    <dbReference type="NCBI Taxonomy" id="7936"/>
    <lineage>
        <taxon>Eukaryota</taxon>
        <taxon>Metazoa</taxon>
        <taxon>Chordata</taxon>
        <taxon>Craniata</taxon>
        <taxon>Vertebrata</taxon>
        <taxon>Euteleostomi</taxon>
        <taxon>Actinopterygii</taxon>
        <taxon>Neopterygii</taxon>
        <taxon>Teleostei</taxon>
        <taxon>Anguilliformes</taxon>
        <taxon>Anguillidae</taxon>
        <taxon>Anguilla</taxon>
    </lineage>
</organism>
<proteinExistence type="predicted"/>
<dbReference type="EMBL" id="GBXM01028194">
    <property type="protein sequence ID" value="JAH80383.1"/>
    <property type="molecule type" value="Transcribed_RNA"/>
</dbReference>
<sequence>MQGLGQVWAETVEHLGKSREIAESLTGNTHNIQGTHLHFHIT</sequence>
<protein>
    <submittedName>
        <fullName evidence="1">Uncharacterized protein</fullName>
    </submittedName>
</protein>
<accession>A0A0E9VSX3</accession>
<dbReference type="AlphaFoldDB" id="A0A0E9VSX3"/>
<name>A0A0E9VSX3_ANGAN</name>
<evidence type="ECO:0000313" key="1">
    <source>
        <dbReference type="EMBL" id="JAH80383.1"/>
    </source>
</evidence>
<reference evidence="1" key="1">
    <citation type="submission" date="2014-11" db="EMBL/GenBank/DDBJ databases">
        <authorList>
            <person name="Amaro Gonzalez C."/>
        </authorList>
    </citation>
    <scope>NUCLEOTIDE SEQUENCE</scope>
</reference>
<reference evidence="1" key="2">
    <citation type="journal article" date="2015" name="Fish Shellfish Immunol.">
        <title>Early steps in the European eel (Anguilla anguilla)-Vibrio vulnificus interaction in the gills: Role of the RtxA13 toxin.</title>
        <authorList>
            <person name="Callol A."/>
            <person name="Pajuelo D."/>
            <person name="Ebbesson L."/>
            <person name="Teles M."/>
            <person name="MacKenzie S."/>
            <person name="Amaro C."/>
        </authorList>
    </citation>
    <scope>NUCLEOTIDE SEQUENCE</scope>
</reference>